<evidence type="ECO:0000256" key="2">
    <source>
        <dbReference type="ARBA" id="ARBA00022598"/>
    </source>
</evidence>
<sequence length="665" mass="72351">MTAEPIWRPNPDQTPRPQIHEFTEFANQRTGQNMISYEDLWRWSVSDLDGFWGAVWDFFDVIADEPYTDVLARRSMPGAQWFPGTRVNYAEHALRTALDDKLVDEPAVITVTEDGDRIEITWRELRRQVGSVAAWLRGRGVGQGDRVVGYLPNTHHTLVAFLASASIGAIWSACAQDYAAEGAAAKLGQLEPKVLFAANGHYWNGTAFDRRDQVTDLVARIPSLKAVVGIDNLGAGPLDERTQSTDFASWDNVASGDTPPEFVRVDFDTPLWVLYSSGTTGIPKGIVHSHGGVVIDHLRLLGLHLDIRPGDRFFWYTNTNWMMWNLVASALVGGATTVCFDGSPLYPGPGRLWEIAADTEANVLGVSPGIFLAGMKAGLEPGTEFDLSALRTIGATGAPVPTHCFPWVRDAVGERVQLASTSGGTDVVSGFAGSAPNCPIWAGELSRPILGVALESWDDTGQPLVGEVGEMVITAPMPSMPVKFWNDPDGERYRDTYFSMFPGVWRHGDWITITDHGSVIISGRSDATLNRQGVRLGSADIYDVVDGIPEVAESLVIGAEQPDGGYWMPLFVVLAEGVSLDDSLRKRIARDLKEKASPRHVPDDIIAVPAVPHTKTGKKLEVPVKRLIQGHPLEKVATPDAVDSFEALEYFAQFAAGKDGAASEG</sequence>
<accession>A0A2A3Z335</accession>
<dbReference type="AlphaFoldDB" id="A0A2A3Z335"/>
<evidence type="ECO:0000256" key="3">
    <source>
        <dbReference type="ARBA" id="ARBA00022741"/>
    </source>
</evidence>
<dbReference type="Gene3D" id="3.30.300.30">
    <property type="match status" value="1"/>
</dbReference>
<evidence type="ECO:0000259" key="5">
    <source>
        <dbReference type="Pfam" id="PF00501"/>
    </source>
</evidence>
<dbReference type="InterPro" id="IPR032387">
    <property type="entry name" value="ACAS_N"/>
</dbReference>
<evidence type="ECO:0000313" key="9">
    <source>
        <dbReference type="Proteomes" id="UP000217564"/>
    </source>
</evidence>
<evidence type="ECO:0000259" key="6">
    <source>
        <dbReference type="Pfam" id="PF13193"/>
    </source>
</evidence>
<evidence type="ECO:0000256" key="1">
    <source>
        <dbReference type="ARBA" id="ARBA00006432"/>
    </source>
</evidence>
<comment type="caution">
    <text evidence="8">The sequence shown here is derived from an EMBL/GenBank/DDBJ whole genome shotgun (WGS) entry which is preliminary data.</text>
</comment>
<comment type="similarity">
    <text evidence="1">Belongs to the ATP-dependent AMP-binding enzyme family.</text>
</comment>
<protein>
    <submittedName>
        <fullName evidence="8">Acetoacetate--CoA ligase</fullName>
    </submittedName>
</protein>
<dbReference type="PANTHER" id="PTHR42921:SF1">
    <property type="entry name" value="ACETOACETYL-COA SYNTHETASE"/>
    <property type="match status" value="1"/>
</dbReference>
<dbReference type="RefSeq" id="WP_096162419.1">
    <property type="nucleotide sequence ID" value="NZ_NRGP01000018.1"/>
</dbReference>
<keyword evidence="4" id="KW-0067">ATP-binding</keyword>
<name>A0A2A3Z335_BREAU</name>
<dbReference type="SUPFAM" id="SSF56801">
    <property type="entry name" value="Acetyl-CoA synthetase-like"/>
    <property type="match status" value="1"/>
</dbReference>
<evidence type="ECO:0000259" key="7">
    <source>
        <dbReference type="Pfam" id="PF16177"/>
    </source>
</evidence>
<dbReference type="PANTHER" id="PTHR42921">
    <property type="entry name" value="ACETOACETYL-COA SYNTHETASE"/>
    <property type="match status" value="1"/>
</dbReference>
<organism evidence="8 9">
    <name type="scientific">Brevibacterium aurantiacum</name>
    <dbReference type="NCBI Taxonomy" id="273384"/>
    <lineage>
        <taxon>Bacteria</taxon>
        <taxon>Bacillati</taxon>
        <taxon>Actinomycetota</taxon>
        <taxon>Actinomycetes</taxon>
        <taxon>Micrococcales</taxon>
        <taxon>Brevibacteriaceae</taxon>
        <taxon>Brevibacterium</taxon>
    </lineage>
</organism>
<dbReference type="GO" id="GO:0030729">
    <property type="term" value="F:acetoacetate-CoA ligase activity"/>
    <property type="evidence" value="ECO:0007669"/>
    <property type="project" value="InterPro"/>
</dbReference>
<dbReference type="Gene3D" id="3.40.50.12780">
    <property type="entry name" value="N-terminal domain of ligase-like"/>
    <property type="match status" value="1"/>
</dbReference>
<feature type="domain" description="Acetyl-coenzyme A synthetase N-terminal" evidence="7">
    <location>
        <begin position="37"/>
        <end position="93"/>
    </location>
</feature>
<feature type="domain" description="AMP-binding enzyme C-terminal" evidence="6">
    <location>
        <begin position="546"/>
        <end position="618"/>
    </location>
</feature>
<dbReference type="InterPro" id="IPR042099">
    <property type="entry name" value="ANL_N_sf"/>
</dbReference>
<dbReference type="Proteomes" id="UP000217564">
    <property type="component" value="Unassembled WGS sequence"/>
</dbReference>
<dbReference type="Pfam" id="PF13193">
    <property type="entry name" value="AMP-binding_C"/>
    <property type="match status" value="1"/>
</dbReference>
<dbReference type="EMBL" id="NRGP01000018">
    <property type="protein sequence ID" value="PCC45903.1"/>
    <property type="molecule type" value="Genomic_DNA"/>
</dbReference>
<dbReference type="InterPro" id="IPR020845">
    <property type="entry name" value="AMP-binding_CS"/>
</dbReference>
<keyword evidence="2 8" id="KW-0436">Ligase</keyword>
<gene>
    <name evidence="8" type="ORF">CIK64_12765</name>
</gene>
<dbReference type="InterPro" id="IPR005914">
    <property type="entry name" value="Acac_CoA_synth"/>
</dbReference>
<feature type="domain" description="AMP-dependent synthetase/ligase" evidence="5">
    <location>
        <begin position="104"/>
        <end position="476"/>
    </location>
</feature>
<dbReference type="NCBIfam" id="TIGR01217">
    <property type="entry name" value="ac_ac_CoA_syn"/>
    <property type="match status" value="1"/>
</dbReference>
<dbReference type="Pfam" id="PF00501">
    <property type="entry name" value="AMP-binding"/>
    <property type="match status" value="1"/>
</dbReference>
<dbReference type="GO" id="GO:0005524">
    <property type="term" value="F:ATP binding"/>
    <property type="evidence" value="ECO:0007669"/>
    <property type="project" value="UniProtKB-KW"/>
</dbReference>
<evidence type="ECO:0000313" key="8">
    <source>
        <dbReference type="EMBL" id="PCC45903.1"/>
    </source>
</evidence>
<reference evidence="8 9" key="1">
    <citation type="journal article" date="2017" name="Elife">
        <title>Extensive horizontal gene transfer in cheese-associated bacteria.</title>
        <authorList>
            <person name="Bonham K.S."/>
            <person name="Wolfe B.E."/>
            <person name="Dutton R.J."/>
        </authorList>
    </citation>
    <scope>NUCLEOTIDE SEQUENCE [LARGE SCALE GENOMIC DNA]</scope>
    <source>
        <strain evidence="8 9">947_7</strain>
    </source>
</reference>
<dbReference type="InterPro" id="IPR045851">
    <property type="entry name" value="AMP-bd_C_sf"/>
</dbReference>
<keyword evidence="3" id="KW-0547">Nucleotide-binding</keyword>
<dbReference type="PROSITE" id="PS00455">
    <property type="entry name" value="AMP_BINDING"/>
    <property type="match status" value="1"/>
</dbReference>
<dbReference type="GO" id="GO:0006629">
    <property type="term" value="P:lipid metabolic process"/>
    <property type="evidence" value="ECO:0007669"/>
    <property type="project" value="InterPro"/>
</dbReference>
<dbReference type="InterPro" id="IPR025110">
    <property type="entry name" value="AMP-bd_C"/>
</dbReference>
<dbReference type="NCBIfam" id="NF002937">
    <property type="entry name" value="PRK03584.1"/>
    <property type="match status" value="1"/>
</dbReference>
<dbReference type="InterPro" id="IPR000873">
    <property type="entry name" value="AMP-dep_synth/lig_dom"/>
</dbReference>
<dbReference type="Pfam" id="PF16177">
    <property type="entry name" value="ACAS_N"/>
    <property type="match status" value="1"/>
</dbReference>
<proteinExistence type="inferred from homology"/>
<evidence type="ECO:0000256" key="4">
    <source>
        <dbReference type="ARBA" id="ARBA00022840"/>
    </source>
</evidence>